<dbReference type="Gene3D" id="3.40.50.300">
    <property type="entry name" value="P-loop containing nucleotide triphosphate hydrolases"/>
    <property type="match status" value="1"/>
</dbReference>
<evidence type="ECO:0000256" key="6">
    <source>
        <dbReference type="ARBA" id="ARBA00023136"/>
    </source>
</evidence>
<dbReference type="SUPFAM" id="SSF90123">
    <property type="entry name" value="ABC transporter transmembrane region"/>
    <property type="match status" value="1"/>
</dbReference>
<evidence type="ECO:0000256" key="4">
    <source>
        <dbReference type="ARBA" id="ARBA00022840"/>
    </source>
</evidence>
<evidence type="ECO:0000256" key="5">
    <source>
        <dbReference type="ARBA" id="ARBA00022989"/>
    </source>
</evidence>
<dbReference type="EMBL" id="JBAWSV010000001">
    <property type="protein sequence ID" value="MEI4828885.1"/>
    <property type="molecule type" value="Genomic_DNA"/>
</dbReference>
<dbReference type="RefSeq" id="WP_336481233.1">
    <property type="nucleotide sequence ID" value="NZ_JBAWSV010000001.1"/>
</dbReference>
<evidence type="ECO:0000256" key="3">
    <source>
        <dbReference type="ARBA" id="ARBA00022741"/>
    </source>
</evidence>
<evidence type="ECO:0000256" key="1">
    <source>
        <dbReference type="ARBA" id="ARBA00004651"/>
    </source>
</evidence>
<dbReference type="PANTHER" id="PTHR43394">
    <property type="entry name" value="ATP-DEPENDENT PERMEASE MDL1, MITOCHONDRIAL"/>
    <property type="match status" value="1"/>
</dbReference>
<dbReference type="InterPro" id="IPR039421">
    <property type="entry name" value="Type_1_exporter"/>
</dbReference>
<dbReference type="PROSITE" id="PS50893">
    <property type="entry name" value="ABC_TRANSPORTER_2"/>
    <property type="match status" value="1"/>
</dbReference>
<evidence type="ECO:0000259" key="9">
    <source>
        <dbReference type="PROSITE" id="PS50929"/>
    </source>
</evidence>
<dbReference type="InterPro" id="IPR003439">
    <property type="entry name" value="ABC_transporter-like_ATP-bd"/>
</dbReference>
<proteinExistence type="predicted"/>
<comment type="caution">
    <text evidence="10">The sequence shown here is derived from an EMBL/GenBank/DDBJ whole genome shotgun (WGS) entry which is preliminary data.</text>
</comment>
<dbReference type="InterPro" id="IPR036640">
    <property type="entry name" value="ABC1_TM_sf"/>
</dbReference>
<dbReference type="Proteomes" id="UP001367922">
    <property type="component" value="Unassembled WGS sequence"/>
</dbReference>
<dbReference type="InterPro" id="IPR011527">
    <property type="entry name" value="ABC1_TM_dom"/>
</dbReference>
<dbReference type="SUPFAM" id="SSF52540">
    <property type="entry name" value="P-loop containing nucleoside triphosphate hydrolases"/>
    <property type="match status" value="1"/>
</dbReference>
<gene>
    <name evidence="10" type="ORF">WAX78_05395</name>
    <name evidence="11" type="ORF">WAX78_15440</name>
</gene>
<keyword evidence="2 7" id="KW-0812">Transmembrane</keyword>
<name>A0ABU8FSA3_9BACI</name>
<feature type="domain" description="ABC transmembrane type-1" evidence="9">
    <location>
        <begin position="42"/>
        <end position="322"/>
    </location>
</feature>
<dbReference type="SMART" id="SM00382">
    <property type="entry name" value="AAA"/>
    <property type="match status" value="1"/>
</dbReference>
<dbReference type="InterPro" id="IPR003593">
    <property type="entry name" value="AAA+_ATPase"/>
</dbReference>
<dbReference type="InterPro" id="IPR027417">
    <property type="entry name" value="P-loop_NTPase"/>
</dbReference>
<evidence type="ECO:0000313" key="11">
    <source>
        <dbReference type="EMBL" id="MEI4830844.1"/>
    </source>
</evidence>
<evidence type="ECO:0000313" key="12">
    <source>
        <dbReference type="Proteomes" id="UP001367922"/>
    </source>
</evidence>
<dbReference type="PROSITE" id="PS00211">
    <property type="entry name" value="ABC_TRANSPORTER_1"/>
    <property type="match status" value="1"/>
</dbReference>
<dbReference type="Gene3D" id="1.20.1560.10">
    <property type="entry name" value="ABC transporter type 1, transmembrane domain"/>
    <property type="match status" value="1"/>
</dbReference>
<protein>
    <submittedName>
        <fullName evidence="10">ABC transporter ATP-binding protein</fullName>
    </submittedName>
</protein>
<feature type="transmembrane region" description="Helical" evidence="7">
    <location>
        <begin position="180"/>
        <end position="201"/>
    </location>
</feature>
<sequence>MIGQKKQAILDTMKQYFTMGDMQKTLSLLKPYIMRHRKAYMVLLFLLFIDIFLTLTFAWLFGNILDAAVRSDFHRIKLLVPLACILTFMSITSGFFDTYFESVATNGVKRDLKKQLFKHILLLSTKDVSNLRSGELLSHFTNDIHNINGVIGRSLINLIKLPLIYITVFIYLVYINWKLALLSVLVAPLAALSGIVFGLLLRRNSRLIHNLLGTMNNLLNETFLGFSVIRSFTMEKLLYKKFTKQNQQLYSLELENTKLGGWFYAGGQAVSSFTFLISLCLGAYFVSDGVMSVGSLLTFINLVNHLVYPLTGLAGQWAGFQRSITAVERLLKILELPTESTDIATYSPAKPVVKSLQFQNITFSYDEQQQTLNHFNLQIQAGKVTAIVGLSGAGKTTLFNLLQGFYKPQSGCILIDDIAIENLSPSELRSSIAHVPQETFLFGGTIRENLLLARPGITISEEEMIDSAKAANINEFIMSLPNGYDTEIGERGIKLSGGQKQRIAIARAILKNAPILLLDEATSALDSQTEQQVQNALDRLMMHRTTLVIAHRLSTIQNADYIIVMDEGKIVQAGCHEELVSKDGLYRDLYHMQVSQQSKENNTITLNA</sequence>
<feature type="domain" description="ABC transporter" evidence="8">
    <location>
        <begin position="356"/>
        <end position="592"/>
    </location>
</feature>
<organism evidence="10 12">
    <name type="scientific">Bacillus yunxiaonensis</name>
    <dbReference type="NCBI Taxonomy" id="3127665"/>
    <lineage>
        <taxon>Bacteria</taxon>
        <taxon>Bacillati</taxon>
        <taxon>Bacillota</taxon>
        <taxon>Bacilli</taxon>
        <taxon>Bacillales</taxon>
        <taxon>Bacillaceae</taxon>
        <taxon>Bacillus</taxon>
    </lineage>
</organism>
<feature type="transmembrane region" description="Helical" evidence="7">
    <location>
        <begin position="80"/>
        <end position="100"/>
    </location>
</feature>
<keyword evidence="3" id="KW-0547">Nucleotide-binding</keyword>
<reference evidence="10 12" key="1">
    <citation type="submission" date="2024-01" db="EMBL/GenBank/DDBJ databases">
        <title>Seven novel Bacillus-like species.</title>
        <authorList>
            <person name="Liu G."/>
        </authorList>
    </citation>
    <scope>NUCLEOTIDE SEQUENCE [LARGE SCALE GENOMIC DNA]</scope>
    <source>
        <strain evidence="10 12">FJAT-53711</strain>
    </source>
</reference>
<dbReference type="PROSITE" id="PS50929">
    <property type="entry name" value="ABC_TM1F"/>
    <property type="match status" value="1"/>
</dbReference>
<evidence type="ECO:0000313" key="10">
    <source>
        <dbReference type="EMBL" id="MEI4828885.1"/>
    </source>
</evidence>
<dbReference type="Pfam" id="PF00005">
    <property type="entry name" value="ABC_tran"/>
    <property type="match status" value="1"/>
</dbReference>
<accession>A0ABU8FSA3</accession>
<evidence type="ECO:0000256" key="2">
    <source>
        <dbReference type="ARBA" id="ARBA00022692"/>
    </source>
</evidence>
<keyword evidence="4 10" id="KW-0067">ATP-binding</keyword>
<evidence type="ECO:0000259" key="8">
    <source>
        <dbReference type="PROSITE" id="PS50893"/>
    </source>
</evidence>
<dbReference type="GO" id="GO:0005524">
    <property type="term" value="F:ATP binding"/>
    <property type="evidence" value="ECO:0007669"/>
    <property type="project" value="UniProtKB-KW"/>
</dbReference>
<keyword evidence="12" id="KW-1185">Reference proteome</keyword>
<dbReference type="EMBL" id="JBAWSV010000005">
    <property type="protein sequence ID" value="MEI4830844.1"/>
    <property type="molecule type" value="Genomic_DNA"/>
</dbReference>
<comment type="subcellular location">
    <subcellularLocation>
        <location evidence="1">Cell membrane</location>
        <topology evidence="1">Multi-pass membrane protein</topology>
    </subcellularLocation>
</comment>
<feature type="transmembrane region" description="Helical" evidence="7">
    <location>
        <begin position="155"/>
        <end position="174"/>
    </location>
</feature>
<dbReference type="Pfam" id="PF00664">
    <property type="entry name" value="ABC_membrane"/>
    <property type="match status" value="1"/>
</dbReference>
<feature type="transmembrane region" description="Helical" evidence="7">
    <location>
        <begin position="39"/>
        <end position="60"/>
    </location>
</feature>
<dbReference type="PANTHER" id="PTHR43394:SF1">
    <property type="entry name" value="ATP-BINDING CASSETTE SUB-FAMILY B MEMBER 10, MITOCHONDRIAL"/>
    <property type="match status" value="1"/>
</dbReference>
<evidence type="ECO:0000256" key="7">
    <source>
        <dbReference type="SAM" id="Phobius"/>
    </source>
</evidence>
<keyword evidence="5 7" id="KW-1133">Transmembrane helix</keyword>
<feature type="transmembrane region" description="Helical" evidence="7">
    <location>
        <begin position="262"/>
        <end position="286"/>
    </location>
</feature>
<dbReference type="InterPro" id="IPR017871">
    <property type="entry name" value="ABC_transporter-like_CS"/>
</dbReference>
<keyword evidence="6 7" id="KW-0472">Membrane</keyword>
<dbReference type="CDD" id="cd07346">
    <property type="entry name" value="ABC_6TM_exporters"/>
    <property type="match status" value="1"/>
</dbReference>